<gene>
    <name evidence="1" type="ORF">CEXT_412451</name>
</gene>
<evidence type="ECO:0000313" key="1">
    <source>
        <dbReference type="EMBL" id="GIY38536.1"/>
    </source>
</evidence>
<accession>A0AAV4SZE7</accession>
<dbReference type="EMBL" id="BPLR01010319">
    <property type="protein sequence ID" value="GIY38536.1"/>
    <property type="molecule type" value="Genomic_DNA"/>
</dbReference>
<comment type="caution">
    <text evidence="1">The sequence shown here is derived from an EMBL/GenBank/DDBJ whole genome shotgun (WGS) entry which is preliminary data.</text>
</comment>
<reference evidence="1 2" key="1">
    <citation type="submission" date="2021-06" db="EMBL/GenBank/DDBJ databases">
        <title>Caerostris extrusa draft genome.</title>
        <authorList>
            <person name="Kono N."/>
            <person name="Arakawa K."/>
        </authorList>
    </citation>
    <scope>NUCLEOTIDE SEQUENCE [LARGE SCALE GENOMIC DNA]</scope>
</reference>
<sequence>MPSVANVPGNYTSEDIHIMSRGSYLKSGFTILLISAASRAASNFVAQSSPIITLPPQWKDASIELVIALGALIKPFTISLTTDGGPFVRATERPDVNCATLPHLDLLFRHLWKR</sequence>
<dbReference type="Proteomes" id="UP001054945">
    <property type="component" value="Unassembled WGS sequence"/>
</dbReference>
<evidence type="ECO:0000313" key="2">
    <source>
        <dbReference type="Proteomes" id="UP001054945"/>
    </source>
</evidence>
<protein>
    <submittedName>
        <fullName evidence="1">Uncharacterized protein</fullName>
    </submittedName>
</protein>
<dbReference type="AlphaFoldDB" id="A0AAV4SZE7"/>
<proteinExistence type="predicted"/>
<name>A0AAV4SZE7_CAEEX</name>
<organism evidence="1 2">
    <name type="scientific">Caerostris extrusa</name>
    <name type="common">Bark spider</name>
    <name type="synonym">Caerostris bankana</name>
    <dbReference type="NCBI Taxonomy" id="172846"/>
    <lineage>
        <taxon>Eukaryota</taxon>
        <taxon>Metazoa</taxon>
        <taxon>Ecdysozoa</taxon>
        <taxon>Arthropoda</taxon>
        <taxon>Chelicerata</taxon>
        <taxon>Arachnida</taxon>
        <taxon>Araneae</taxon>
        <taxon>Araneomorphae</taxon>
        <taxon>Entelegynae</taxon>
        <taxon>Araneoidea</taxon>
        <taxon>Araneidae</taxon>
        <taxon>Caerostris</taxon>
    </lineage>
</organism>
<keyword evidence="2" id="KW-1185">Reference proteome</keyword>